<feature type="region of interest" description="Disordered" evidence="1">
    <location>
        <begin position="63"/>
        <end position="94"/>
    </location>
</feature>
<keyword evidence="3" id="KW-1185">Reference proteome</keyword>
<comment type="caution">
    <text evidence="2">The sequence shown here is derived from an EMBL/GenBank/DDBJ whole genome shotgun (WGS) entry which is preliminary data.</text>
</comment>
<feature type="region of interest" description="Disordered" evidence="1">
    <location>
        <begin position="1"/>
        <end position="51"/>
    </location>
</feature>
<sequence length="94" mass="10567">MSSTAEAIDLISSEESATEEEETTATPAIDLTDTLTKDEGDQERSVLETADTAERMVKTYKERQATQKRMKVKNNPWPTPKSRKKNHDKRGGLL</sequence>
<organism evidence="2 3">
    <name type="scientific">Phytophthora palmivora</name>
    <dbReference type="NCBI Taxonomy" id="4796"/>
    <lineage>
        <taxon>Eukaryota</taxon>
        <taxon>Sar</taxon>
        <taxon>Stramenopiles</taxon>
        <taxon>Oomycota</taxon>
        <taxon>Peronosporomycetes</taxon>
        <taxon>Peronosporales</taxon>
        <taxon>Peronosporaceae</taxon>
        <taxon>Phytophthora</taxon>
    </lineage>
</organism>
<reference evidence="2 3" key="1">
    <citation type="journal article" date="2017" name="Genome Biol. Evol.">
        <title>Phytophthora megakarya and P. palmivora, closely related causal agents of cacao black pod rot, underwent increases in genome sizes and gene numbers by different mechanisms.</title>
        <authorList>
            <person name="Ali S.S."/>
            <person name="Shao J."/>
            <person name="Lary D.J."/>
            <person name="Kronmiller B."/>
            <person name="Shen D."/>
            <person name="Strem M.D."/>
            <person name="Amoako-Attah I."/>
            <person name="Akrofi A.Y."/>
            <person name="Begoude B.A."/>
            <person name="Ten Hoopen G.M."/>
            <person name="Coulibaly K."/>
            <person name="Kebe B.I."/>
            <person name="Melnick R.L."/>
            <person name="Guiltinan M.J."/>
            <person name="Tyler B.M."/>
            <person name="Meinhardt L.W."/>
            <person name="Bailey B.A."/>
        </authorList>
    </citation>
    <scope>NUCLEOTIDE SEQUENCE [LARGE SCALE GENOMIC DNA]</scope>
    <source>
        <strain evidence="3">sbr112.9</strain>
    </source>
</reference>
<evidence type="ECO:0000313" key="2">
    <source>
        <dbReference type="EMBL" id="POM77808.1"/>
    </source>
</evidence>
<evidence type="ECO:0000256" key="1">
    <source>
        <dbReference type="SAM" id="MobiDB-lite"/>
    </source>
</evidence>
<accession>A0A2P4YJ14</accession>
<evidence type="ECO:0000313" key="3">
    <source>
        <dbReference type="Proteomes" id="UP000237271"/>
    </source>
</evidence>
<dbReference type="EMBL" id="NCKW01002317">
    <property type="protein sequence ID" value="POM77808.1"/>
    <property type="molecule type" value="Genomic_DNA"/>
</dbReference>
<dbReference type="AlphaFoldDB" id="A0A2P4YJ14"/>
<gene>
    <name evidence="2" type="ORF">PHPALM_4746</name>
</gene>
<protein>
    <submittedName>
        <fullName evidence="2">Glucosylceramidase</fullName>
    </submittedName>
</protein>
<dbReference type="Proteomes" id="UP000237271">
    <property type="component" value="Unassembled WGS sequence"/>
</dbReference>
<proteinExistence type="predicted"/>
<name>A0A2P4YJ14_9STRA</name>
<feature type="compositionally biased region" description="Basic and acidic residues" evidence="1">
    <location>
        <begin position="35"/>
        <end position="51"/>
    </location>
</feature>